<dbReference type="GeneID" id="37081208"/>
<keyword evidence="3" id="KW-1185">Reference proteome</keyword>
<reference evidence="2 3" key="1">
    <citation type="submission" date="2016-12" db="EMBL/GenBank/DDBJ databases">
        <title>The genomes of Aspergillus section Nigri reveals drivers in fungal speciation.</title>
        <authorList>
            <consortium name="DOE Joint Genome Institute"/>
            <person name="Vesth T.C."/>
            <person name="Nybo J."/>
            <person name="Theobald S."/>
            <person name="Brandl J."/>
            <person name="Frisvad J.C."/>
            <person name="Nielsen K.F."/>
            <person name="Lyhne E.K."/>
            <person name="Kogle M.E."/>
            <person name="Kuo A."/>
            <person name="Riley R."/>
            <person name="Clum A."/>
            <person name="Nolan M."/>
            <person name="Lipzen A."/>
            <person name="Salamov A."/>
            <person name="Henrissat B."/>
            <person name="Wiebenga A."/>
            <person name="De Vries R.P."/>
            <person name="Grigoriev I.V."/>
            <person name="Mortensen U.H."/>
            <person name="Andersen M.R."/>
            <person name="Baker S.E."/>
        </authorList>
    </citation>
    <scope>NUCLEOTIDE SEQUENCE [LARGE SCALE GENOMIC DNA]</scope>
    <source>
        <strain evidence="2 3">JOP 1030-1</strain>
    </source>
</reference>
<feature type="transmembrane region" description="Helical" evidence="1">
    <location>
        <begin position="35"/>
        <end position="55"/>
    </location>
</feature>
<name>A0A319ADP4_9EURO</name>
<feature type="transmembrane region" description="Helical" evidence="1">
    <location>
        <begin position="75"/>
        <end position="98"/>
    </location>
</feature>
<dbReference type="EMBL" id="KZ821234">
    <property type="protein sequence ID" value="PYH44982.1"/>
    <property type="molecule type" value="Genomic_DNA"/>
</dbReference>
<dbReference type="RefSeq" id="XP_025430964.1">
    <property type="nucleotide sequence ID" value="XM_025579979.1"/>
</dbReference>
<proteinExistence type="predicted"/>
<organism evidence="2 3">
    <name type="scientific">Aspergillus saccharolyticus JOP 1030-1</name>
    <dbReference type="NCBI Taxonomy" id="1450539"/>
    <lineage>
        <taxon>Eukaryota</taxon>
        <taxon>Fungi</taxon>
        <taxon>Dikarya</taxon>
        <taxon>Ascomycota</taxon>
        <taxon>Pezizomycotina</taxon>
        <taxon>Eurotiomycetes</taxon>
        <taxon>Eurotiomycetidae</taxon>
        <taxon>Eurotiales</taxon>
        <taxon>Aspergillaceae</taxon>
        <taxon>Aspergillus</taxon>
        <taxon>Aspergillus subgen. Circumdati</taxon>
    </lineage>
</organism>
<keyword evidence="1" id="KW-0472">Membrane</keyword>
<evidence type="ECO:0000256" key="1">
    <source>
        <dbReference type="SAM" id="Phobius"/>
    </source>
</evidence>
<dbReference type="AlphaFoldDB" id="A0A319ADP4"/>
<gene>
    <name evidence="2" type="ORF">BP01DRAFT_62922</name>
</gene>
<sequence length="113" mass="12939">MMIFSSRTRFLFFSPVGEGKLHVDRRFLVDFAPSVFAYFLLCVFSAHDFVIFHKITPNMHADRRLLFSPISTLPLPSLVFLFFLLPFSCLPPILLSLYGGFPHRISLGCSPVR</sequence>
<evidence type="ECO:0000313" key="3">
    <source>
        <dbReference type="Proteomes" id="UP000248349"/>
    </source>
</evidence>
<evidence type="ECO:0000313" key="2">
    <source>
        <dbReference type="EMBL" id="PYH44982.1"/>
    </source>
</evidence>
<evidence type="ECO:0008006" key="4">
    <source>
        <dbReference type="Google" id="ProtNLM"/>
    </source>
</evidence>
<keyword evidence="1" id="KW-1133">Transmembrane helix</keyword>
<keyword evidence="1" id="KW-0812">Transmembrane</keyword>
<dbReference type="Proteomes" id="UP000248349">
    <property type="component" value="Unassembled WGS sequence"/>
</dbReference>
<protein>
    <recommendedName>
        <fullName evidence="4">Transmembrane protein</fullName>
    </recommendedName>
</protein>
<accession>A0A319ADP4</accession>